<feature type="domain" description="YdbS-like PH" evidence="3">
    <location>
        <begin position="444"/>
        <end position="517"/>
    </location>
</feature>
<feature type="transmembrane region" description="Helical" evidence="2">
    <location>
        <begin position="53"/>
        <end position="74"/>
    </location>
</feature>
<evidence type="ECO:0000256" key="1">
    <source>
        <dbReference type="SAM" id="MobiDB-lite"/>
    </source>
</evidence>
<feature type="transmembrane region" description="Helical" evidence="2">
    <location>
        <begin position="425"/>
        <end position="444"/>
    </location>
</feature>
<protein>
    <submittedName>
        <fullName evidence="4">PH domain-containing protein</fullName>
    </submittedName>
</protein>
<dbReference type="PANTHER" id="PTHR34473:SF2">
    <property type="entry name" value="UPF0699 TRANSMEMBRANE PROTEIN YDBT"/>
    <property type="match status" value="1"/>
</dbReference>
<feature type="region of interest" description="Disordered" evidence="1">
    <location>
        <begin position="542"/>
        <end position="569"/>
    </location>
</feature>
<dbReference type="Proteomes" id="UP000832041">
    <property type="component" value="Chromosome"/>
</dbReference>
<proteinExistence type="predicted"/>
<keyword evidence="2" id="KW-0472">Membrane</keyword>
<dbReference type="PANTHER" id="PTHR34473">
    <property type="entry name" value="UPF0699 TRANSMEMBRANE PROTEIN YDBS"/>
    <property type="match status" value="1"/>
</dbReference>
<dbReference type="EMBL" id="CP051627">
    <property type="protein sequence ID" value="UPT20833.1"/>
    <property type="molecule type" value="Genomic_DNA"/>
</dbReference>
<evidence type="ECO:0000259" key="3">
    <source>
        <dbReference type="Pfam" id="PF03703"/>
    </source>
</evidence>
<dbReference type="RefSeq" id="WP_248593118.1">
    <property type="nucleotide sequence ID" value="NZ_BAABEB010000027.1"/>
</dbReference>
<dbReference type="InterPro" id="IPR005182">
    <property type="entry name" value="YdbS-like_PH"/>
</dbReference>
<name>A0ABY4KZG4_THEAE</name>
<sequence length="569" mass="63329">MNTGPMRRSSGRPPTEQAVRDTAGEPAPPVTESSAPIETGTAVPWRRLDARMILVDAVKLVVSLSPVAAALLLFDVEPTLAATWPVLIVAAFGLYSALSDVLRWITTRYRITDDYVERRTGLFVRKYRSIQRDRIRSVEAEARLRHRLARLRMVRIGAGQQNTAGESALVLDAVSYRTALELRAELLQRSIEDVARGREPGERLIQPIRYSWVIFNMFNGYAYVLAVGILWGAYWLLSTFGVDPLPLVKRVVDWEAIGWGWTALIAVLITGALGVVGLTYQFFNENWEFRLMRVHGKDGTLLRTTQGLFRTREVDREEHRIRGAEISEPLLWRWMGMADTDVITTGLSMWSMAPTILPRGPVKVAHRVVDEVLREERSPLRTRFAPHPPAALRRRLFWATLVSAAIVVTTAWALTNLGWQDAWPWWATALLTWPTALLLAVAGYRHLGHAIVGRYVVLRRGVMSRVTAAVQTRAVSGVTVRQSLLQQRLGLATVAVTTAAGRGKYSSPDLAVAEVGAFVDSASPGFVTPFLERKQFPEGWTTRERGTRLGRKPHGAVKTPASGAPARLS</sequence>
<feature type="transmembrane region" description="Helical" evidence="2">
    <location>
        <begin position="396"/>
        <end position="419"/>
    </location>
</feature>
<feature type="transmembrane region" description="Helical" evidence="2">
    <location>
        <begin position="80"/>
        <end position="98"/>
    </location>
</feature>
<evidence type="ECO:0000313" key="5">
    <source>
        <dbReference type="Proteomes" id="UP000832041"/>
    </source>
</evidence>
<organism evidence="4 5">
    <name type="scientific">Thermobifida alba</name>
    <name type="common">Thermomonospora alba</name>
    <dbReference type="NCBI Taxonomy" id="53522"/>
    <lineage>
        <taxon>Bacteria</taxon>
        <taxon>Bacillati</taxon>
        <taxon>Actinomycetota</taxon>
        <taxon>Actinomycetes</taxon>
        <taxon>Streptosporangiales</taxon>
        <taxon>Nocardiopsidaceae</taxon>
        <taxon>Thermobifida</taxon>
    </lineage>
</organism>
<reference evidence="4 5" key="1">
    <citation type="submission" date="2020-04" db="EMBL/GenBank/DDBJ databases">
        <title>Thermobifida alba genome sequencing and assembly.</title>
        <authorList>
            <person name="Luzics S."/>
            <person name="Horvath B."/>
            <person name="Nagy I."/>
            <person name="Toth A."/>
            <person name="Nagy I."/>
            <person name="Kukolya J."/>
        </authorList>
    </citation>
    <scope>NUCLEOTIDE SEQUENCE [LARGE SCALE GENOMIC DNA]</scope>
    <source>
        <strain evidence="4 5">DSM 43795</strain>
    </source>
</reference>
<gene>
    <name evidence="4" type="ORF">FOF52_07555</name>
</gene>
<keyword evidence="5" id="KW-1185">Reference proteome</keyword>
<dbReference type="Pfam" id="PF03703">
    <property type="entry name" value="bPH_2"/>
    <property type="match status" value="2"/>
</dbReference>
<feature type="region of interest" description="Disordered" evidence="1">
    <location>
        <begin position="1"/>
        <end position="36"/>
    </location>
</feature>
<feature type="transmembrane region" description="Helical" evidence="2">
    <location>
        <begin position="257"/>
        <end position="283"/>
    </location>
</feature>
<evidence type="ECO:0000313" key="4">
    <source>
        <dbReference type="EMBL" id="UPT20833.1"/>
    </source>
</evidence>
<feature type="transmembrane region" description="Helical" evidence="2">
    <location>
        <begin position="213"/>
        <end position="237"/>
    </location>
</feature>
<feature type="domain" description="YdbS-like PH" evidence="3">
    <location>
        <begin position="104"/>
        <end position="184"/>
    </location>
</feature>
<accession>A0ABY4KZG4</accession>
<keyword evidence="2" id="KW-1133">Transmembrane helix</keyword>
<evidence type="ECO:0000256" key="2">
    <source>
        <dbReference type="SAM" id="Phobius"/>
    </source>
</evidence>
<keyword evidence="2" id="KW-0812">Transmembrane</keyword>